<gene>
    <name evidence="7" type="ORF">KSB_00170</name>
</gene>
<feature type="transmembrane region" description="Helical" evidence="6">
    <location>
        <begin position="165"/>
        <end position="193"/>
    </location>
</feature>
<evidence type="ECO:0008006" key="9">
    <source>
        <dbReference type="Google" id="ProtNLM"/>
    </source>
</evidence>
<dbReference type="Proteomes" id="UP000654345">
    <property type="component" value="Unassembled WGS sequence"/>
</dbReference>
<keyword evidence="3 6" id="KW-1133">Transmembrane helix</keyword>
<organism evidence="7 8">
    <name type="scientific">Ktedonobacter robiniae</name>
    <dbReference type="NCBI Taxonomy" id="2778365"/>
    <lineage>
        <taxon>Bacteria</taxon>
        <taxon>Bacillati</taxon>
        <taxon>Chloroflexota</taxon>
        <taxon>Ktedonobacteria</taxon>
        <taxon>Ktedonobacterales</taxon>
        <taxon>Ktedonobacteraceae</taxon>
        <taxon>Ktedonobacter</taxon>
    </lineage>
</organism>
<name>A0ABQ3UFP2_9CHLR</name>
<comment type="caution">
    <text evidence="7">The sequence shown here is derived from an EMBL/GenBank/DDBJ whole genome shotgun (WGS) entry which is preliminary data.</text>
</comment>
<feature type="transmembrane region" description="Helical" evidence="6">
    <location>
        <begin position="98"/>
        <end position="119"/>
    </location>
</feature>
<feature type="region of interest" description="Disordered" evidence="5">
    <location>
        <begin position="35"/>
        <end position="66"/>
    </location>
</feature>
<evidence type="ECO:0000256" key="6">
    <source>
        <dbReference type="SAM" id="Phobius"/>
    </source>
</evidence>
<dbReference type="EMBL" id="BNJG01000001">
    <property type="protein sequence ID" value="GHO51542.1"/>
    <property type="molecule type" value="Genomic_DNA"/>
</dbReference>
<protein>
    <recommendedName>
        <fullName evidence="9">DUF4870 domain-containing protein</fullName>
    </recommendedName>
</protein>
<reference evidence="7 8" key="1">
    <citation type="journal article" date="2021" name="Int. J. Syst. Evol. Microbiol.">
        <title>Reticulibacter mediterranei gen. nov., sp. nov., within the new family Reticulibacteraceae fam. nov., and Ktedonospora formicarum gen. nov., sp. nov., Ktedonobacter robiniae sp. nov., Dictyobacter formicarum sp. nov. and Dictyobacter arantiisoli sp. nov., belonging to the class Ktedonobacteria.</title>
        <authorList>
            <person name="Yabe S."/>
            <person name="Zheng Y."/>
            <person name="Wang C.M."/>
            <person name="Sakai Y."/>
            <person name="Abe K."/>
            <person name="Yokota A."/>
            <person name="Donadio S."/>
            <person name="Cavaletti L."/>
            <person name="Monciardini P."/>
        </authorList>
    </citation>
    <scope>NUCLEOTIDE SEQUENCE [LARGE SCALE GENOMIC DNA]</scope>
    <source>
        <strain evidence="7 8">SOSP1-30</strain>
    </source>
</reference>
<proteinExistence type="predicted"/>
<feature type="transmembrane region" description="Helical" evidence="6">
    <location>
        <begin position="131"/>
        <end position="153"/>
    </location>
</feature>
<dbReference type="PANTHER" id="PTHR36460:SF1">
    <property type="entry name" value="UPF0132 DOMAIN PROTEIN (AFU_ORTHOLOGUE AFUA_3G10255)"/>
    <property type="match status" value="1"/>
</dbReference>
<evidence type="ECO:0000256" key="4">
    <source>
        <dbReference type="ARBA" id="ARBA00023136"/>
    </source>
</evidence>
<evidence type="ECO:0000256" key="5">
    <source>
        <dbReference type="SAM" id="MobiDB-lite"/>
    </source>
</evidence>
<evidence type="ECO:0000256" key="2">
    <source>
        <dbReference type="ARBA" id="ARBA00022692"/>
    </source>
</evidence>
<evidence type="ECO:0000313" key="7">
    <source>
        <dbReference type="EMBL" id="GHO51542.1"/>
    </source>
</evidence>
<accession>A0ABQ3UFP2</accession>
<dbReference type="PANTHER" id="PTHR36460">
    <property type="entry name" value="UPF0132 DOMAIN PROTEIN (AFU_ORTHOLOGUE AFUA_3G10255)"/>
    <property type="match status" value="1"/>
</dbReference>
<keyword evidence="2 6" id="KW-0812">Transmembrane</keyword>
<keyword evidence="4 6" id="KW-0472">Membrane</keyword>
<evidence type="ECO:0000256" key="1">
    <source>
        <dbReference type="ARBA" id="ARBA00004141"/>
    </source>
</evidence>
<evidence type="ECO:0000256" key="3">
    <source>
        <dbReference type="ARBA" id="ARBA00022989"/>
    </source>
</evidence>
<dbReference type="RefSeq" id="WP_201368540.1">
    <property type="nucleotide sequence ID" value="NZ_BNJG01000001.1"/>
</dbReference>
<evidence type="ECO:0000313" key="8">
    <source>
        <dbReference type="Proteomes" id="UP000654345"/>
    </source>
</evidence>
<keyword evidence="8" id="KW-1185">Reference proteome</keyword>
<sequence length="222" mass="24896">MSWEQNSYRESASAQHMYESGYASEAEHLQPEPIYQSHVPPMNQTMRDLPPSHESPRPAFDGPQVMQPLPPPAGQQGYVLYGWQPVFTKVGESSGSRFAAVLSYLGGWFSGLLLFFFGFENKYVRFHALQSLLFFGFLNIADFFMFVFGGFGLRIWSHVPYAHGFFALGIFLAFLLINVVAFVGWLVCIVMAASGKYYKIPIFGHFAARLCGVEPSPVPTVK</sequence>
<comment type="subcellular location">
    <subcellularLocation>
        <location evidence="1">Membrane</location>
        <topology evidence="1">Multi-pass membrane protein</topology>
    </subcellularLocation>
</comment>